<accession>A0A4Y9YUL4</accession>
<dbReference type="STRING" id="205917.A0A4Y9YUL4"/>
<evidence type="ECO:0000313" key="2">
    <source>
        <dbReference type="EMBL" id="TFY65882.1"/>
    </source>
</evidence>
<name>A0A4Y9YUL4_9AGAM</name>
<feature type="domain" description="DUF4470" evidence="1">
    <location>
        <begin position="15"/>
        <end position="126"/>
    </location>
</feature>
<gene>
    <name evidence="2" type="ORF">EVG20_g5216</name>
</gene>
<dbReference type="OrthoDB" id="432970at2759"/>
<dbReference type="InterPro" id="IPR027974">
    <property type="entry name" value="DUF4470"/>
</dbReference>
<evidence type="ECO:0000313" key="3">
    <source>
        <dbReference type="Proteomes" id="UP000298327"/>
    </source>
</evidence>
<organism evidence="2 3">
    <name type="scientific">Dentipellis fragilis</name>
    <dbReference type="NCBI Taxonomy" id="205917"/>
    <lineage>
        <taxon>Eukaryota</taxon>
        <taxon>Fungi</taxon>
        <taxon>Dikarya</taxon>
        <taxon>Basidiomycota</taxon>
        <taxon>Agaricomycotina</taxon>
        <taxon>Agaricomycetes</taxon>
        <taxon>Russulales</taxon>
        <taxon>Hericiaceae</taxon>
        <taxon>Dentipellis</taxon>
    </lineage>
</organism>
<dbReference type="Pfam" id="PF14737">
    <property type="entry name" value="DUF4470"/>
    <property type="match status" value="1"/>
</dbReference>
<evidence type="ECO:0000259" key="1">
    <source>
        <dbReference type="Pfam" id="PF14737"/>
    </source>
</evidence>
<protein>
    <recommendedName>
        <fullName evidence="1">DUF4470 domain-containing protein</fullName>
    </recommendedName>
</protein>
<sequence>MAHPIFWPRRSIFYPIGNTSPVCLTKDIAPDQSASVLLLGCGDPRNILYTLYASGTDKAICMSRLELLVDQAPDTCMAAAVRRMLDFTCCDIDPAVLARNYLLFTMLVDDQISLDYVWDIFYDFYLKEKPSEELVEHCHKLVDISEDMDSWRASKYGLILKFCTERTRTELRKHWTLYSRFESLPEIRKAKVKAEFLAGMDIQVDVRQTLSVARSAGPLFSDALTPTFDHFTHLWRAGIHSVNPEDLEGATHVNPTFAYSAAKEGFDVHYGIDGLSAFYLAPAFTCLKSGPLSAEDPMAAMVLVAKTQFQHWCRTFKTVTKTNDPQLVIMVFAGEALAFCNALHYYSASGTPSATPVYTMPWKSSLIVLDSGDYGDGASPVPPKTFDVIDTSNLTDHLGFLNVLVTTRPLLTVLASSTLHTEALLPLGPNAVSRFAEHFCGDVDAVCLLLDLAPSASLSKFTTTSNVHEVLAYRSFEGTQQFHERVAWKITSAADPLPGANVIHIRGD</sequence>
<dbReference type="Proteomes" id="UP000298327">
    <property type="component" value="Unassembled WGS sequence"/>
</dbReference>
<reference evidence="2 3" key="1">
    <citation type="submission" date="2019-02" db="EMBL/GenBank/DDBJ databases">
        <title>Genome sequencing of the rare red list fungi Dentipellis fragilis.</title>
        <authorList>
            <person name="Buettner E."/>
            <person name="Kellner H."/>
        </authorList>
    </citation>
    <scope>NUCLEOTIDE SEQUENCE [LARGE SCALE GENOMIC DNA]</scope>
    <source>
        <strain evidence="2 3">DSM 105465</strain>
    </source>
</reference>
<dbReference type="AlphaFoldDB" id="A0A4Y9YUL4"/>
<proteinExistence type="predicted"/>
<keyword evidence="3" id="KW-1185">Reference proteome</keyword>
<comment type="caution">
    <text evidence="2">The sequence shown here is derived from an EMBL/GenBank/DDBJ whole genome shotgun (WGS) entry which is preliminary data.</text>
</comment>
<dbReference type="EMBL" id="SEOQ01000299">
    <property type="protein sequence ID" value="TFY65882.1"/>
    <property type="molecule type" value="Genomic_DNA"/>
</dbReference>